<proteinExistence type="predicted"/>
<protein>
    <submittedName>
        <fullName evidence="3">DUF4367 domain-containing protein</fullName>
    </submittedName>
</protein>
<feature type="transmembrane region" description="Helical" evidence="1">
    <location>
        <begin position="55"/>
        <end position="76"/>
    </location>
</feature>
<evidence type="ECO:0000259" key="2">
    <source>
        <dbReference type="Pfam" id="PF14285"/>
    </source>
</evidence>
<dbReference type="Pfam" id="PF14285">
    <property type="entry name" value="DUF4367"/>
    <property type="match status" value="1"/>
</dbReference>
<evidence type="ECO:0000313" key="3">
    <source>
        <dbReference type="EMBL" id="MBC5736324.1"/>
    </source>
</evidence>
<keyword evidence="1" id="KW-0472">Membrane</keyword>
<dbReference type="Proteomes" id="UP000607645">
    <property type="component" value="Unassembled WGS sequence"/>
</dbReference>
<dbReference type="EMBL" id="JACOPQ010000003">
    <property type="protein sequence ID" value="MBC5736324.1"/>
    <property type="molecule type" value="Genomic_DNA"/>
</dbReference>
<name>A0A8J6MCI1_9FIRM</name>
<dbReference type="RefSeq" id="WP_186918654.1">
    <property type="nucleotide sequence ID" value="NZ_JACOPQ010000003.1"/>
</dbReference>
<reference evidence="3" key="1">
    <citation type="submission" date="2020-08" db="EMBL/GenBank/DDBJ databases">
        <title>Genome public.</title>
        <authorList>
            <person name="Liu C."/>
            <person name="Sun Q."/>
        </authorList>
    </citation>
    <scope>NUCLEOTIDE SEQUENCE</scope>
    <source>
        <strain evidence="3">NSJ-52</strain>
    </source>
</reference>
<dbReference type="InterPro" id="IPR025377">
    <property type="entry name" value="DUF4367"/>
</dbReference>
<keyword evidence="1" id="KW-0812">Transmembrane</keyword>
<keyword evidence="1" id="KW-1133">Transmembrane helix</keyword>
<organism evidence="3 4">
    <name type="scientific">Lawsonibacter faecis</name>
    <dbReference type="NCBI Taxonomy" id="2763052"/>
    <lineage>
        <taxon>Bacteria</taxon>
        <taxon>Bacillati</taxon>
        <taxon>Bacillota</taxon>
        <taxon>Clostridia</taxon>
        <taxon>Eubacteriales</taxon>
        <taxon>Oscillospiraceae</taxon>
        <taxon>Lawsonibacter</taxon>
    </lineage>
</organism>
<accession>A0A8J6MCI1</accession>
<sequence length="237" mass="26752">MIPDEILCRAAAEADMALLESLPDVKANDYVFSIGFERKMKRILRREAHPTRYRLLKMAACLILTVFLSGSVVLLVSAEARAAVFGWVRDIYESYFVYSYTGSETELPDGVVYHPGWLPDEYHAIVMSEPDGQVINVYENNEGAFIVFTYSFNIESSAVYVEREYSDVLQVVVGEIPADLYLDREAENSDVLVWTDEDRGAIFSISGHLTQDEFIRMAENIQAVQAGKQNHPFNQGS</sequence>
<evidence type="ECO:0000256" key="1">
    <source>
        <dbReference type="SAM" id="Phobius"/>
    </source>
</evidence>
<evidence type="ECO:0000313" key="4">
    <source>
        <dbReference type="Proteomes" id="UP000607645"/>
    </source>
</evidence>
<feature type="domain" description="DUF4367" evidence="2">
    <location>
        <begin position="112"/>
        <end position="221"/>
    </location>
</feature>
<dbReference type="AlphaFoldDB" id="A0A8J6MCI1"/>
<keyword evidence="4" id="KW-1185">Reference proteome</keyword>
<comment type="caution">
    <text evidence="3">The sequence shown here is derived from an EMBL/GenBank/DDBJ whole genome shotgun (WGS) entry which is preliminary data.</text>
</comment>
<gene>
    <name evidence="3" type="ORF">H8S62_04785</name>
</gene>